<gene>
    <name evidence="1" type="ORF">CBM2613_A10054</name>
</gene>
<accession>A0A976FZX2</accession>
<organism evidence="1 2">
    <name type="scientific">Cupriavidus taiwanensis</name>
    <dbReference type="NCBI Taxonomy" id="164546"/>
    <lineage>
        <taxon>Bacteria</taxon>
        <taxon>Pseudomonadati</taxon>
        <taxon>Pseudomonadota</taxon>
        <taxon>Betaproteobacteria</taxon>
        <taxon>Burkholderiales</taxon>
        <taxon>Burkholderiaceae</taxon>
        <taxon>Cupriavidus</taxon>
    </lineage>
</organism>
<sequence length="76" mass="8626">MNDFTGKDPHGREDLALATLRAVAKEADEELPSDLVEKLYHLQKRHQYDADRAASVQEMQRLLEQYVGSLVEGEAK</sequence>
<reference evidence="1 2" key="1">
    <citation type="submission" date="2018-01" db="EMBL/GenBank/DDBJ databases">
        <authorList>
            <person name="Clerissi C."/>
        </authorList>
    </citation>
    <scope>NUCLEOTIDE SEQUENCE [LARGE SCALE GENOMIC DNA]</scope>
    <source>
        <strain evidence="1">Cupriavidus taiwanensis STM 8556</strain>
    </source>
</reference>
<comment type="caution">
    <text evidence="1">The sequence shown here is derived from an EMBL/GenBank/DDBJ whole genome shotgun (WGS) entry which is preliminary data.</text>
</comment>
<dbReference type="Proteomes" id="UP000256952">
    <property type="component" value="Chromosome CBM2613_a"/>
</dbReference>
<name>A0A976FZX2_9BURK</name>
<proteinExistence type="predicted"/>
<dbReference type="RefSeq" id="WP_116330197.1">
    <property type="nucleotide sequence ID" value="NZ_LT992559.1"/>
</dbReference>
<dbReference type="InterPro" id="IPR046882">
    <property type="entry name" value="Sp-DndD"/>
</dbReference>
<dbReference type="AlphaFoldDB" id="A0A976FZX2"/>
<dbReference type="EMBL" id="OFTH01000001">
    <property type="protein sequence ID" value="SOZ51618.1"/>
    <property type="molecule type" value="Genomic_DNA"/>
</dbReference>
<protein>
    <submittedName>
        <fullName evidence="1">Uncharacterized protein</fullName>
    </submittedName>
</protein>
<evidence type="ECO:0000313" key="2">
    <source>
        <dbReference type="Proteomes" id="UP000256952"/>
    </source>
</evidence>
<evidence type="ECO:0000313" key="1">
    <source>
        <dbReference type="EMBL" id="SOZ51618.1"/>
    </source>
</evidence>
<dbReference type="Pfam" id="PF20306">
    <property type="entry name" value="Sp-DndD"/>
    <property type="match status" value="1"/>
</dbReference>